<reference evidence="2" key="1">
    <citation type="journal article" date="2019" name="Int. J. Syst. Evol. Microbiol.">
        <title>The Global Catalogue of Microorganisms (GCM) 10K type strain sequencing project: providing services to taxonomists for standard genome sequencing and annotation.</title>
        <authorList>
            <consortium name="The Broad Institute Genomics Platform"/>
            <consortium name="The Broad Institute Genome Sequencing Center for Infectious Disease"/>
            <person name="Wu L."/>
            <person name="Ma J."/>
        </authorList>
    </citation>
    <scope>NUCLEOTIDE SEQUENCE [LARGE SCALE GENOMIC DNA]</scope>
    <source>
        <strain evidence="2">CGMCC 1.12989</strain>
    </source>
</reference>
<dbReference type="InterPro" id="IPR009758">
    <property type="entry name" value="DUF1326"/>
</dbReference>
<keyword evidence="2" id="KW-1185">Reference proteome</keyword>
<name>A0ABV8RVP3_9SPHN</name>
<protein>
    <submittedName>
        <fullName evidence="1">DUF1326 domain-containing protein</fullName>
    </submittedName>
</protein>
<dbReference type="EMBL" id="JBHSDR010000008">
    <property type="protein sequence ID" value="MFC4296296.1"/>
    <property type="molecule type" value="Genomic_DNA"/>
</dbReference>
<dbReference type="Proteomes" id="UP001595828">
    <property type="component" value="Unassembled WGS sequence"/>
</dbReference>
<organism evidence="1 2">
    <name type="scientific">Novosphingobium tardum</name>
    <dbReference type="NCBI Taxonomy" id="1538021"/>
    <lineage>
        <taxon>Bacteria</taxon>
        <taxon>Pseudomonadati</taxon>
        <taxon>Pseudomonadota</taxon>
        <taxon>Alphaproteobacteria</taxon>
        <taxon>Sphingomonadales</taxon>
        <taxon>Sphingomonadaceae</taxon>
        <taxon>Novosphingobium</taxon>
    </lineage>
</organism>
<accession>A0ABV8RVP3</accession>
<dbReference type="Pfam" id="PF07040">
    <property type="entry name" value="DUF1326"/>
    <property type="match status" value="1"/>
</dbReference>
<evidence type="ECO:0000313" key="2">
    <source>
        <dbReference type="Proteomes" id="UP001595828"/>
    </source>
</evidence>
<comment type="caution">
    <text evidence="1">The sequence shown here is derived from an EMBL/GenBank/DDBJ whole genome shotgun (WGS) entry which is preliminary data.</text>
</comment>
<dbReference type="RefSeq" id="WP_379539845.1">
    <property type="nucleotide sequence ID" value="NZ_JBHSDR010000008.1"/>
</dbReference>
<sequence>MTETTWTFKAREFVHCNCAYGCPCQFNALPTHGNCQAVAALEIEEGRHGDTDIGGTRIAMIIAWPGAIHEGGGHVVPIVDENASESQREALLRIMSGLDTVPGATFFQVFSTTFEKMHDPVFAPISLQIDIDGRIARLVVPGWIDARGEPIKNPVTGDEHRARINLPDGFEYETCEVGRGWAKTSGPVNVQLEDSHAQFAHLHMTGSGVVHAAG</sequence>
<dbReference type="PIRSF" id="PIRSF033303">
    <property type="entry name" value="UCP033303"/>
    <property type="match status" value="1"/>
</dbReference>
<proteinExistence type="predicted"/>
<evidence type="ECO:0000313" key="1">
    <source>
        <dbReference type="EMBL" id="MFC4296296.1"/>
    </source>
</evidence>
<dbReference type="InterPro" id="IPR014581">
    <property type="entry name" value="UCP033303"/>
</dbReference>
<gene>
    <name evidence="1" type="ORF">ACFO0A_14660</name>
</gene>